<sequence>MVERISYQDKEVDSLVRKVAGLNLDTSYYLLVLAGKNRSAKKQIVDKFKKESVEFHSVDLREIISTIEEDTYRHIDELFKNLPESPRHLYLEHADVLSGEYTGFTYSSVRYATPQEKYLLQKIKGSERIVILEMVDKANITKALERTAQTAIECDLPSGFFSKLKQLKVHGHTFENKRPADVR</sequence>
<keyword evidence="2" id="KW-1185">Reference proteome</keyword>
<dbReference type="RefSeq" id="WP_109646382.1">
    <property type="nucleotide sequence ID" value="NZ_QGGB01000005.1"/>
</dbReference>
<gene>
    <name evidence="1" type="ORF">DDZ15_07120</name>
</gene>
<comment type="caution">
    <text evidence="1">The sequence shown here is derived from an EMBL/GenBank/DDBJ whole genome shotgun (WGS) entry which is preliminary data.</text>
</comment>
<protein>
    <submittedName>
        <fullName evidence="1">Uncharacterized protein</fullName>
    </submittedName>
</protein>
<reference evidence="1 2" key="1">
    <citation type="submission" date="2018-05" db="EMBL/GenBank/DDBJ databases">
        <title>Rhodohalobacter halophilus gen. nov., sp. nov., a moderately halophilic member of the family Balneolaceae.</title>
        <authorList>
            <person name="Liu Z.-W."/>
        </authorList>
    </citation>
    <scope>NUCLEOTIDE SEQUENCE [LARGE SCALE GENOMIC DNA]</scope>
    <source>
        <strain evidence="1 2">8A47</strain>
    </source>
</reference>
<accession>A0A316TQZ3</accession>
<name>A0A316TQZ3_9BACT</name>
<evidence type="ECO:0000313" key="2">
    <source>
        <dbReference type="Proteomes" id="UP000245533"/>
    </source>
</evidence>
<dbReference type="Proteomes" id="UP000245533">
    <property type="component" value="Unassembled WGS sequence"/>
</dbReference>
<dbReference type="OrthoDB" id="1523612at2"/>
<organism evidence="1 2">
    <name type="scientific">Rhodohalobacter mucosus</name>
    <dbReference type="NCBI Taxonomy" id="2079485"/>
    <lineage>
        <taxon>Bacteria</taxon>
        <taxon>Pseudomonadati</taxon>
        <taxon>Balneolota</taxon>
        <taxon>Balneolia</taxon>
        <taxon>Balneolales</taxon>
        <taxon>Balneolaceae</taxon>
        <taxon>Rhodohalobacter</taxon>
    </lineage>
</organism>
<dbReference type="AlphaFoldDB" id="A0A316TQZ3"/>
<proteinExistence type="predicted"/>
<dbReference type="EMBL" id="QGGB01000005">
    <property type="protein sequence ID" value="PWN07033.1"/>
    <property type="molecule type" value="Genomic_DNA"/>
</dbReference>
<evidence type="ECO:0000313" key="1">
    <source>
        <dbReference type="EMBL" id="PWN07033.1"/>
    </source>
</evidence>